<feature type="domain" description="RNA polymerase sigma factor 70 region 4 type 2" evidence="7">
    <location>
        <begin position="141"/>
        <end position="188"/>
    </location>
</feature>
<evidence type="ECO:0000256" key="1">
    <source>
        <dbReference type="ARBA" id="ARBA00010641"/>
    </source>
</evidence>
<evidence type="ECO:0000256" key="3">
    <source>
        <dbReference type="ARBA" id="ARBA00023082"/>
    </source>
</evidence>
<dbReference type="InterPro" id="IPR039425">
    <property type="entry name" value="RNA_pol_sigma-70-like"/>
</dbReference>
<dbReference type="SUPFAM" id="SSF88946">
    <property type="entry name" value="Sigma2 domain of RNA polymerase sigma factors"/>
    <property type="match status" value="1"/>
</dbReference>
<dbReference type="InterPro" id="IPR013324">
    <property type="entry name" value="RNA_pol_sigma_r3/r4-like"/>
</dbReference>
<dbReference type="GO" id="GO:0016987">
    <property type="term" value="F:sigma factor activity"/>
    <property type="evidence" value="ECO:0007669"/>
    <property type="project" value="UniProtKB-KW"/>
</dbReference>
<evidence type="ECO:0000313" key="9">
    <source>
        <dbReference type="Proteomes" id="UP000523447"/>
    </source>
</evidence>
<dbReference type="InterPro" id="IPR014284">
    <property type="entry name" value="RNA_pol_sigma-70_dom"/>
</dbReference>
<sequence>MAAFCRTGEFRVTRRKPVRPDDYEGVSTRPPVRPDPAFGLLELYDEALPHVYGYLLARCGERALAEDLTAETFLAAVAAVRKPGATRPSVPWLIGVARHKLADHWRRVEREQRGLRAWDSDPVEHQAEDPWDGALDAIRARDVLAQLGPHHRAALTLRYVDGLPVGEVAAHLDRTVHATEALLVRARNAFRRAYVGEEG</sequence>
<dbReference type="NCBIfam" id="TIGR02937">
    <property type="entry name" value="sigma70-ECF"/>
    <property type="match status" value="1"/>
</dbReference>
<evidence type="ECO:0000259" key="7">
    <source>
        <dbReference type="Pfam" id="PF08281"/>
    </source>
</evidence>
<dbReference type="SUPFAM" id="SSF88659">
    <property type="entry name" value="Sigma3 and sigma4 domains of RNA polymerase sigma factors"/>
    <property type="match status" value="1"/>
</dbReference>
<organism evidence="8 9">
    <name type="scientific">Nocardia veterana</name>
    <dbReference type="NCBI Taxonomy" id="132249"/>
    <lineage>
        <taxon>Bacteria</taxon>
        <taxon>Bacillati</taxon>
        <taxon>Actinomycetota</taxon>
        <taxon>Actinomycetes</taxon>
        <taxon>Mycobacteriales</taxon>
        <taxon>Nocardiaceae</taxon>
        <taxon>Nocardia</taxon>
    </lineage>
</organism>
<keyword evidence="5" id="KW-0804">Transcription</keyword>
<dbReference type="InterPro" id="IPR036388">
    <property type="entry name" value="WH-like_DNA-bd_sf"/>
</dbReference>
<dbReference type="Pfam" id="PF08281">
    <property type="entry name" value="Sigma70_r4_2"/>
    <property type="match status" value="1"/>
</dbReference>
<reference evidence="8 9" key="1">
    <citation type="submission" date="2020-04" db="EMBL/GenBank/DDBJ databases">
        <title>MicrobeNet Type strains.</title>
        <authorList>
            <person name="Nicholson A.C."/>
        </authorList>
    </citation>
    <scope>NUCLEOTIDE SEQUENCE [LARGE SCALE GENOMIC DNA]</scope>
    <source>
        <strain evidence="8 9">DSM 44445</strain>
    </source>
</reference>
<accession>A0A7X6LVS8</accession>
<dbReference type="GO" id="GO:0003677">
    <property type="term" value="F:DNA binding"/>
    <property type="evidence" value="ECO:0007669"/>
    <property type="project" value="UniProtKB-KW"/>
</dbReference>
<protein>
    <submittedName>
        <fullName evidence="8">Sigma-70 family RNA polymerase sigma factor</fullName>
    </submittedName>
</protein>
<dbReference type="Proteomes" id="UP000523447">
    <property type="component" value="Unassembled WGS sequence"/>
</dbReference>
<dbReference type="PANTHER" id="PTHR43133">
    <property type="entry name" value="RNA POLYMERASE ECF-TYPE SIGMA FACTO"/>
    <property type="match status" value="1"/>
</dbReference>
<keyword evidence="3" id="KW-0731">Sigma factor</keyword>
<evidence type="ECO:0000313" key="8">
    <source>
        <dbReference type="EMBL" id="NKY85509.1"/>
    </source>
</evidence>
<evidence type="ECO:0000256" key="5">
    <source>
        <dbReference type="ARBA" id="ARBA00023163"/>
    </source>
</evidence>
<gene>
    <name evidence="8" type="ORF">HGA07_07720</name>
</gene>
<dbReference type="Gene3D" id="1.10.10.10">
    <property type="entry name" value="Winged helix-like DNA-binding domain superfamily/Winged helix DNA-binding domain"/>
    <property type="match status" value="1"/>
</dbReference>
<dbReference type="InterPro" id="IPR013249">
    <property type="entry name" value="RNA_pol_sigma70_r4_t2"/>
</dbReference>
<dbReference type="GO" id="GO:0006352">
    <property type="term" value="P:DNA-templated transcription initiation"/>
    <property type="evidence" value="ECO:0007669"/>
    <property type="project" value="InterPro"/>
</dbReference>
<name>A0A7X6LVS8_9NOCA</name>
<comment type="caution">
    <text evidence="8">The sequence shown here is derived from an EMBL/GenBank/DDBJ whole genome shotgun (WGS) entry which is preliminary data.</text>
</comment>
<dbReference type="Pfam" id="PF04542">
    <property type="entry name" value="Sigma70_r2"/>
    <property type="match status" value="1"/>
</dbReference>
<comment type="similarity">
    <text evidence="1">Belongs to the sigma-70 factor family. ECF subfamily.</text>
</comment>
<proteinExistence type="inferred from homology"/>
<feature type="domain" description="RNA polymerase sigma-70 region 2" evidence="6">
    <location>
        <begin position="43"/>
        <end position="110"/>
    </location>
</feature>
<dbReference type="Gene3D" id="1.10.1740.10">
    <property type="match status" value="1"/>
</dbReference>
<keyword evidence="2" id="KW-0805">Transcription regulation</keyword>
<dbReference type="InterPro" id="IPR013325">
    <property type="entry name" value="RNA_pol_sigma_r2"/>
</dbReference>
<evidence type="ECO:0000259" key="6">
    <source>
        <dbReference type="Pfam" id="PF04542"/>
    </source>
</evidence>
<dbReference type="InterPro" id="IPR007627">
    <property type="entry name" value="RNA_pol_sigma70_r2"/>
</dbReference>
<keyword evidence="9" id="KW-1185">Reference proteome</keyword>
<dbReference type="EMBL" id="JAAXPE010000005">
    <property type="protein sequence ID" value="NKY85509.1"/>
    <property type="molecule type" value="Genomic_DNA"/>
</dbReference>
<dbReference type="PANTHER" id="PTHR43133:SF57">
    <property type="entry name" value="RNA POLYMERASE SIGMA-70 FACTOR"/>
    <property type="match status" value="1"/>
</dbReference>
<keyword evidence="4" id="KW-0238">DNA-binding</keyword>
<evidence type="ECO:0000256" key="4">
    <source>
        <dbReference type="ARBA" id="ARBA00023125"/>
    </source>
</evidence>
<evidence type="ECO:0000256" key="2">
    <source>
        <dbReference type="ARBA" id="ARBA00023015"/>
    </source>
</evidence>
<dbReference type="AlphaFoldDB" id="A0A7X6LVS8"/>